<dbReference type="InterPro" id="IPR000719">
    <property type="entry name" value="Prot_kinase_dom"/>
</dbReference>
<proteinExistence type="predicted"/>
<dbReference type="SMART" id="SM01260">
    <property type="entry name" value="LANC_like"/>
    <property type="match status" value="1"/>
</dbReference>
<dbReference type="InterPro" id="IPR057929">
    <property type="entry name" value="RamC_N"/>
</dbReference>
<sequence>MSDWEPAPFIQRLVDERYGGRFTVRLGPQWCYVDREGVRLPDHGWKLHVSSRAEDFPALAARAVPFLLDAGCSFKLAAGGDVLTGLNYGIDSPATVGKAMTIYPEPDRVRELGLALAALLRGHPGPRVLSDRRVADDAPVYYRYGPFVARWYRGERGRLAMRIPGPDGESFDAVADLDYRQPDWVSDPFRPDDDETPALLGDRYRPEAGLQRTAQGSVFRARDTATDRVVVVKQARAYVGDSGNGLDARSRLRNERRVLTACDGVPGVPGFVDHFAHGEDEFLVTTDVGEQDLAYRVGNRGAMLRAGTPVSAEFTRTAGELARTVLALHERGVVMRDVTPRNVVLGPDRAHLVDFGISALDGLHVPGGTHGYASWDQMRDGPATVSDDHHGIGMTLAFAATGLAPVVGETERGLSALRTLQSLDRILGPAHAAFVDLVDDLLRGAPARADEALRALAGERWATGAAPARRRAAPHADPVAVERQVLAELMRDVDMRQLRQPASAFANVDGSVYTGSAGVGLELLHHLDTPGVPELLDRLATHTVRANARTDVPPGLFLGSTGSHLFLARLRQAGFDVTLPAIPATPYDTDDEHDDIMTGTAGAGLGHLHLADVLDDAAHLDAARVCVERLLGKSELTLSVTLDAGLPEEIDTDPTASYSHGRAGLVDLFLAYAARTGDPGVLAAAGERSRELRERTEVLVARARDPRAIPLSVSWCQGLAGIGRTLLHAAEVLDDSRFTETAVAAADACADWIPRLANLGQCCGVTGVGGFLVDCARHTGDDRHRRAAHAVVAHLLTRSHGPDDAPRFVDAERQDAPWSWATGNAGVLCFFRRLNRPDTPEVVPYSHLPRARAGERPALVRG</sequence>
<dbReference type="Pfam" id="PF05147">
    <property type="entry name" value="LANC_like"/>
    <property type="match status" value="1"/>
</dbReference>
<reference evidence="4" key="1">
    <citation type="submission" date="2020-07" db="EMBL/GenBank/DDBJ databases">
        <title>A new Micromonospora strain with potent antibiotic activity isolated from the microbiome of a mid-Atlantic deep-sea sponge.</title>
        <authorList>
            <person name="Back C.R."/>
            <person name="Stennett H.L."/>
            <person name="Williams S.E."/>
            <person name="Wang L."/>
            <person name="Ojeda Gomez J."/>
            <person name="Abdulle O.M."/>
            <person name="Duffy T."/>
            <person name="Hendry K.R."/>
            <person name="Powell D."/>
            <person name="Stach J.E."/>
            <person name="Essex-Lopresti A.E."/>
            <person name="Willis C.L."/>
            <person name="Curnow P."/>
            <person name="Race P.R."/>
        </authorList>
    </citation>
    <scope>NUCLEOTIDE SEQUENCE [LARGE SCALE GENOMIC DNA]</scope>
    <source>
        <strain evidence="4">28ISP2-46</strain>
    </source>
</reference>
<dbReference type="CDD" id="cd04791">
    <property type="entry name" value="LanC_SerThrkinase"/>
    <property type="match status" value="1"/>
</dbReference>
<dbReference type="InterPro" id="IPR011009">
    <property type="entry name" value="Kinase-like_dom_sf"/>
</dbReference>
<dbReference type="PRINTS" id="PR01950">
    <property type="entry name" value="LANCSUPER"/>
</dbReference>
<dbReference type="SUPFAM" id="SSF56112">
    <property type="entry name" value="Protein kinase-like (PK-like)"/>
    <property type="match status" value="1"/>
</dbReference>
<dbReference type="Proteomes" id="UP000510844">
    <property type="component" value="Chromosome"/>
</dbReference>
<dbReference type="GO" id="GO:0046872">
    <property type="term" value="F:metal ion binding"/>
    <property type="evidence" value="ECO:0007669"/>
    <property type="project" value="UniProtKB-KW"/>
</dbReference>
<evidence type="ECO:0000259" key="2">
    <source>
        <dbReference type="PROSITE" id="PS50011"/>
    </source>
</evidence>
<evidence type="ECO:0000313" key="4">
    <source>
        <dbReference type="Proteomes" id="UP000510844"/>
    </source>
</evidence>
<dbReference type="RefSeq" id="WP_181567896.1">
    <property type="nucleotide sequence ID" value="NZ_CP059322.2"/>
</dbReference>
<dbReference type="PROSITE" id="PS50011">
    <property type="entry name" value="PROTEIN_KINASE_DOM"/>
    <property type="match status" value="1"/>
</dbReference>
<dbReference type="InterPro" id="IPR058053">
    <property type="entry name" value="RamC_C"/>
</dbReference>
<name>A0A7L6B067_9ACTN</name>
<dbReference type="KEGG" id="mfeu:H1D33_18400"/>
<dbReference type="Gene3D" id="1.10.510.10">
    <property type="entry name" value="Transferase(Phosphotransferase) domain 1"/>
    <property type="match status" value="1"/>
</dbReference>
<feature type="domain" description="Protein kinase" evidence="2">
    <location>
        <begin position="204"/>
        <end position="462"/>
    </location>
</feature>
<evidence type="ECO:0000313" key="3">
    <source>
        <dbReference type="EMBL" id="QLQ35363.1"/>
    </source>
</evidence>
<dbReference type="InterPro" id="IPR012341">
    <property type="entry name" value="6hp_glycosidase-like_sf"/>
</dbReference>
<evidence type="ECO:0000256" key="1">
    <source>
        <dbReference type="PIRSR" id="PIRSR607822-1"/>
    </source>
</evidence>
<feature type="binding site" evidence="1">
    <location>
        <position position="762"/>
    </location>
    <ligand>
        <name>Zn(2+)</name>
        <dbReference type="ChEBI" id="CHEBI:29105"/>
    </ligand>
</feature>
<dbReference type="Pfam" id="PF25816">
    <property type="entry name" value="RamC_N"/>
    <property type="match status" value="1"/>
</dbReference>
<keyword evidence="1" id="KW-0862">Zinc</keyword>
<dbReference type="SUPFAM" id="SSF158745">
    <property type="entry name" value="LanC-like"/>
    <property type="match status" value="1"/>
</dbReference>
<gene>
    <name evidence="3" type="primary">lanL</name>
    <name evidence="3" type="ORF">H1D33_18400</name>
</gene>
<organism evidence="3 4">
    <name type="scientific">Micromonospora robiginosa</name>
    <dbReference type="NCBI Taxonomy" id="2749844"/>
    <lineage>
        <taxon>Bacteria</taxon>
        <taxon>Bacillati</taxon>
        <taxon>Actinomycetota</taxon>
        <taxon>Actinomycetes</taxon>
        <taxon>Micromonosporales</taxon>
        <taxon>Micromonosporaceae</taxon>
        <taxon>Micromonospora</taxon>
    </lineage>
</organism>
<dbReference type="Gene3D" id="1.50.10.10">
    <property type="match status" value="1"/>
</dbReference>
<dbReference type="SMART" id="SM00220">
    <property type="entry name" value="S_TKc"/>
    <property type="match status" value="1"/>
</dbReference>
<dbReference type="GO" id="GO:0005975">
    <property type="term" value="P:carbohydrate metabolic process"/>
    <property type="evidence" value="ECO:0007669"/>
    <property type="project" value="InterPro"/>
</dbReference>
<dbReference type="Gene3D" id="3.30.200.20">
    <property type="entry name" value="Phosphorylase Kinase, domain 1"/>
    <property type="match status" value="1"/>
</dbReference>
<accession>A0A7L6B067</accession>
<feature type="binding site" evidence="1">
    <location>
        <position position="716"/>
    </location>
    <ligand>
        <name>Zn(2+)</name>
        <dbReference type="ChEBI" id="CHEBI:29105"/>
    </ligand>
</feature>
<dbReference type="AlphaFoldDB" id="A0A7L6B067"/>
<dbReference type="InterPro" id="IPR007822">
    <property type="entry name" value="LANC-like"/>
</dbReference>
<reference evidence="3 4" key="2">
    <citation type="journal article" date="2021" name="Mar. Drugs">
        <title>A New Micromonospora Strain with Antibiotic Activity Isolated from the Microbiome of a Mid-Atlantic Deep-Sea Sponge.</title>
        <authorList>
            <person name="Back C.R."/>
            <person name="Stennett H.L."/>
            <person name="Williams S.E."/>
            <person name="Wang L."/>
            <person name="Ojeda Gomez J."/>
            <person name="Abdulle O.M."/>
            <person name="Duffy T."/>
            <person name="Neal C."/>
            <person name="Mantell J."/>
            <person name="Jepson M.A."/>
            <person name="Hendry K.R."/>
            <person name="Powell D."/>
            <person name="Stach J.E.M."/>
            <person name="Essex-Lopresti A.E."/>
            <person name="Willis C.L."/>
            <person name="Curnow P."/>
            <person name="Race P.R."/>
        </authorList>
    </citation>
    <scope>NUCLEOTIDE SEQUENCE [LARGE SCALE GENOMIC DNA]</scope>
    <source>
        <strain evidence="3 4">28ISP2-46</strain>
    </source>
</reference>
<dbReference type="Pfam" id="PF00069">
    <property type="entry name" value="Pkinase"/>
    <property type="match status" value="1"/>
</dbReference>
<dbReference type="NCBIfam" id="NF038150">
    <property type="entry name" value="lanthi_synth_IV"/>
    <property type="match status" value="1"/>
</dbReference>
<keyword evidence="1" id="KW-0479">Metal-binding</keyword>
<protein>
    <submittedName>
        <fullName evidence="3">Class IV lanthionine synthetase LanL</fullName>
    </submittedName>
</protein>
<dbReference type="GO" id="GO:0004672">
    <property type="term" value="F:protein kinase activity"/>
    <property type="evidence" value="ECO:0007669"/>
    <property type="project" value="InterPro"/>
</dbReference>
<dbReference type="GO" id="GO:0005524">
    <property type="term" value="F:ATP binding"/>
    <property type="evidence" value="ECO:0007669"/>
    <property type="project" value="InterPro"/>
</dbReference>
<keyword evidence="4" id="KW-1185">Reference proteome</keyword>
<dbReference type="GO" id="GO:0031179">
    <property type="term" value="P:peptide modification"/>
    <property type="evidence" value="ECO:0007669"/>
    <property type="project" value="InterPro"/>
</dbReference>
<dbReference type="EMBL" id="CP059322">
    <property type="protein sequence ID" value="QLQ35363.1"/>
    <property type="molecule type" value="Genomic_DNA"/>
</dbReference>